<evidence type="ECO:0000256" key="9">
    <source>
        <dbReference type="HAMAP-Rule" id="MF_01987"/>
    </source>
</evidence>
<dbReference type="UniPathway" id="UPA00916">
    <property type="reaction ID" value="UER00889"/>
</dbReference>
<evidence type="ECO:0000313" key="11">
    <source>
        <dbReference type="EMBL" id="OBP77077.1"/>
    </source>
</evidence>
<dbReference type="CDD" id="cd01174">
    <property type="entry name" value="ribokinase"/>
    <property type="match status" value="1"/>
</dbReference>
<dbReference type="InterPro" id="IPR002139">
    <property type="entry name" value="Ribo/fructo_kinase"/>
</dbReference>
<name>A0A1A5JHQ0_RHILI</name>
<proteinExistence type="inferred from homology"/>
<dbReference type="GO" id="GO:0004747">
    <property type="term" value="F:ribokinase activity"/>
    <property type="evidence" value="ECO:0007669"/>
    <property type="project" value="UniProtKB-UniRule"/>
</dbReference>
<comment type="subcellular location">
    <subcellularLocation>
        <location evidence="9">Cytoplasm</location>
    </subcellularLocation>
</comment>
<dbReference type="RefSeq" id="WP_032929462.1">
    <property type="nucleotide sequence ID" value="NZ_LZTH01000012.1"/>
</dbReference>
<comment type="subunit">
    <text evidence="9">Homodimer.</text>
</comment>
<feature type="binding site" evidence="9">
    <location>
        <begin position="244"/>
        <end position="245"/>
    </location>
    <ligand>
        <name>ATP</name>
        <dbReference type="ChEBI" id="CHEBI:30616"/>
    </ligand>
</feature>
<dbReference type="EMBL" id="LZTJ01000012">
    <property type="protein sequence ID" value="OBP77077.1"/>
    <property type="molecule type" value="Genomic_DNA"/>
</dbReference>
<dbReference type="GO" id="GO:0046872">
    <property type="term" value="F:metal ion binding"/>
    <property type="evidence" value="ECO:0007669"/>
    <property type="project" value="UniProtKB-KW"/>
</dbReference>
<accession>A0A1A5JHQ0</accession>
<keyword evidence="3 9" id="KW-0547">Nucleotide-binding</keyword>
<keyword evidence="5 9" id="KW-0067">ATP-binding</keyword>
<feature type="binding site" evidence="9">
    <location>
        <begin position="10"/>
        <end position="12"/>
    </location>
    <ligand>
        <name>substrate</name>
    </ligand>
</feature>
<dbReference type="Gene3D" id="3.40.1190.20">
    <property type="match status" value="1"/>
</dbReference>
<evidence type="ECO:0000256" key="6">
    <source>
        <dbReference type="ARBA" id="ARBA00022842"/>
    </source>
</evidence>
<keyword evidence="1 9" id="KW-0808">Transferase</keyword>
<evidence type="ECO:0000256" key="5">
    <source>
        <dbReference type="ARBA" id="ARBA00022840"/>
    </source>
</evidence>
<protein>
    <recommendedName>
        <fullName evidence="9">Ribokinase</fullName>
        <shortName evidence="9">RK</shortName>
        <ecNumber evidence="9">2.7.1.15</ecNumber>
    </recommendedName>
</protein>
<dbReference type="InterPro" id="IPR029056">
    <property type="entry name" value="Ribokinase-like"/>
</dbReference>
<comment type="caution">
    <text evidence="11">The sequence shown here is derived from an EMBL/GenBank/DDBJ whole genome shotgun (WGS) entry which is preliminary data.</text>
</comment>
<dbReference type="HAMAP" id="MF_01987">
    <property type="entry name" value="Ribokinase"/>
    <property type="match status" value="1"/>
</dbReference>
<keyword evidence="2 9" id="KW-0479">Metal-binding</keyword>
<feature type="binding site" evidence="9">
    <location>
        <begin position="38"/>
        <end position="42"/>
    </location>
    <ligand>
        <name>substrate</name>
    </ligand>
</feature>
<gene>
    <name evidence="9" type="primary">rbsK</name>
    <name evidence="11" type="ORF">BAE39_13620</name>
</gene>
<comment type="caution">
    <text evidence="9">Lacks conserved residue(s) required for the propagation of feature annotation.</text>
</comment>
<evidence type="ECO:0000313" key="12">
    <source>
        <dbReference type="Proteomes" id="UP000093748"/>
    </source>
</evidence>
<dbReference type="InterPro" id="IPR011877">
    <property type="entry name" value="Ribokinase"/>
</dbReference>
<keyword evidence="4 9" id="KW-0418">Kinase</keyword>
<sequence>MRVHVVGNVCVDTTFQLGRFPQPGETLNASSHVDGLGGKGANQAVAAARTGADVRFHAAIGDDTAGLWIRERLSRDLDASHLTVLALPSDRSTIIVDVRGENLIVTGASCAAAFDPLADGGFATSIEHGDIVVMQGNLLPDVTTSCLQAARSAGAMTILNPSPLAVGSTPCMDAVSLAVVNAGEAEQLTGTGDAAAAARELIRQGTEGTIVTLGAAGCLVADREGRIDRFAAPKVDVVDTSGAGDVFCGCLAGCLAAGISLAAAARIAVRAAAISVGRPGTLGSCPDRQEMKILMETTEAETA</sequence>
<comment type="function">
    <text evidence="9">Catalyzes the phosphorylation of ribose at O-5 in a reaction requiring ATP and magnesium. The resulting D-ribose-5-phosphate can then be used either for sythesis of nucleotides, histidine, and tryptophan, or as a component of the pentose phosphate pathway.</text>
</comment>
<keyword evidence="8 9" id="KW-0119">Carbohydrate metabolism</keyword>
<feature type="binding site" evidence="9">
    <location>
        <position position="241"/>
    </location>
    <ligand>
        <name>K(+)</name>
        <dbReference type="ChEBI" id="CHEBI:29103"/>
    </ligand>
</feature>
<dbReference type="SUPFAM" id="SSF53613">
    <property type="entry name" value="Ribokinase-like"/>
    <property type="match status" value="1"/>
</dbReference>
<comment type="activity regulation">
    <text evidence="9">Activated by a monovalent cation that binds near, but not in, the active site. The most likely occupant of the site in vivo is potassium. Ion binding induces a conformational change that may alter substrate affinity.</text>
</comment>
<evidence type="ECO:0000256" key="3">
    <source>
        <dbReference type="ARBA" id="ARBA00022741"/>
    </source>
</evidence>
<dbReference type="Proteomes" id="UP000093748">
    <property type="component" value="Unassembled WGS sequence"/>
</dbReference>
<dbReference type="PRINTS" id="PR00990">
    <property type="entry name" value="RIBOKINASE"/>
</dbReference>
<comment type="cofactor">
    <cofactor evidence="9">
        <name>Mg(2+)</name>
        <dbReference type="ChEBI" id="CHEBI:18420"/>
    </cofactor>
    <text evidence="9">Requires a divalent cation, most likely magnesium in vivo, as an electrophilic catalyst to aid phosphoryl group transfer. It is the chelate of the metal and the nucleotide that is the actual substrate.</text>
</comment>
<feature type="domain" description="Carbohydrate kinase PfkB" evidence="10">
    <location>
        <begin position="5"/>
        <end position="286"/>
    </location>
</feature>
<feature type="binding site" evidence="9">
    <location>
        <position position="181"/>
    </location>
    <ligand>
        <name>ATP</name>
        <dbReference type="ChEBI" id="CHEBI:30616"/>
    </ligand>
</feature>
<evidence type="ECO:0000256" key="7">
    <source>
        <dbReference type="ARBA" id="ARBA00022958"/>
    </source>
</evidence>
<feature type="active site" description="Proton acceptor" evidence="9">
    <location>
        <position position="245"/>
    </location>
</feature>
<feature type="binding site" evidence="9">
    <location>
        <position position="280"/>
    </location>
    <ligand>
        <name>K(+)</name>
        <dbReference type="ChEBI" id="CHEBI:29103"/>
    </ligand>
</feature>
<dbReference type="GO" id="GO:0005524">
    <property type="term" value="F:ATP binding"/>
    <property type="evidence" value="ECO:0007669"/>
    <property type="project" value="UniProtKB-UniRule"/>
</dbReference>
<dbReference type="GO" id="GO:0005737">
    <property type="term" value="C:cytoplasm"/>
    <property type="evidence" value="ECO:0007669"/>
    <property type="project" value="UniProtKB-SubCell"/>
</dbReference>
<evidence type="ECO:0000256" key="2">
    <source>
        <dbReference type="ARBA" id="ARBA00022723"/>
    </source>
</evidence>
<dbReference type="EC" id="2.7.1.15" evidence="9"/>
<keyword evidence="9" id="KW-0963">Cytoplasm</keyword>
<feature type="binding site" evidence="9">
    <location>
        <position position="275"/>
    </location>
    <ligand>
        <name>K(+)</name>
        <dbReference type="ChEBI" id="CHEBI:29103"/>
    </ligand>
</feature>
<organism evidence="11 12">
    <name type="scientific">Rhizobium loti</name>
    <name type="common">Mesorhizobium loti</name>
    <dbReference type="NCBI Taxonomy" id="381"/>
    <lineage>
        <taxon>Bacteria</taxon>
        <taxon>Pseudomonadati</taxon>
        <taxon>Pseudomonadota</taxon>
        <taxon>Alphaproteobacteria</taxon>
        <taxon>Hyphomicrobiales</taxon>
        <taxon>Phyllobacteriaceae</taxon>
        <taxon>Mesorhizobium</taxon>
    </lineage>
</organism>
<comment type="pathway">
    <text evidence="9">Carbohydrate metabolism; D-ribose degradation; D-ribose 5-phosphate from beta-D-ribopyranose: step 2/2.</text>
</comment>
<evidence type="ECO:0000256" key="4">
    <source>
        <dbReference type="ARBA" id="ARBA00022777"/>
    </source>
</evidence>
<evidence type="ECO:0000256" key="8">
    <source>
        <dbReference type="ARBA" id="ARBA00023277"/>
    </source>
</evidence>
<comment type="catalytic activity">
    <reaction evidence="9">
        <text>D-ribose + ATP = D-ribose 5-phosphate + ADP + H(+)</text>
        <dbReference type="Rhea" id="RHEA:13697"/>
        <dbReference type="ChEBI" id="CHEBI:15378"/>
        <dbReference type="ChEBI" id="CHEBI:30616"/>
        <dbReference type="ChEBI" id="CHEBI:47013"/>
        <dbReference type="ChEBI" id="CHEBI:78346"/>
        <dbReference type="ChEBI" id="CHEBI:456216"/>
        <dbReference type="EC" id="2.7.1.15"/>
    </reaction>
</comment>
<keyword evidence="7 9" id="KW-0630">Potassium</keyword>
<dbReference type="GeneID" id="66685094"/>
<reference evidence="12" key="1">
    <citation type="submission" date="2016-06" db="EMBL/GenBank/DDBJ databases">
        <title>NZP2037 Pacbio-Illumina hybrid assembly.</title>
        <authorList>
            <person name="Ramsay J.P."/>
        </authorList>
    </citation>
    <scope>NUCLEOTIDE SEQUENCE [LARGE SCALE GENOMIC DNA]</scope>
    <source>
        <strain evidence="12">R7ANS::ICEMlSym2042</strain>
    </source>
</reference>
<feature type="binding site" evidence="9">
    <location>
        <position position="239"/>
    </location>
    <ligand>
        <name>K(+)</name>
        <dbReference type="ChEBI" id="CHEBI:29103"/>
    </ligand>
</feature>
<evidence type="ECO:0000256" key="1">
    <source>
        <dbReference type="ARBA" id="ARBA00022679"/>
    </source>
</evidence>
<feature type="binding site" evidence="9">
    <location>
        <position position="284"/>
    </location>
    <ligand>
        <name>K(+)</name>
        <dbReference type="ChEBI" id="CHEBI:29103"/>
    </ligand>
</feature>
<feature type="binding site" evidence="9">
    <location>
        <position position="278"/>
    </location>
    <ligand>
        <name>K(+)</name>
        <dbReference type="ChEBI" id="CHEBI:29103"/>
    </ligand>
</feature>
<dbReference type="AlphaFoldDB" id="A0A1A5JHQ0"/>
<evidence type="ECO:0000259" key="10">
    <source>
        <dbReference type="Pfam" id="PF00294"/>
    </source>
</evidence>
<dbReference type="OrthoDB" id="9775849at2"/>
<dbReference type="PANTHER" id="PTHR10584">
    <property type="entry name" value="SUGAR KINASE"/>
    <property type="match status" value="1"/>
</dbReference>
<comment type="similarity">
    <text evidence="9">Belongs to the carbohydrate kinase PfkB family. Ribokinase subfamily.</text>
</comment>
<dbReference type="InterPro" id="IPR011611">
    <property type="entry name" value="PfkB_dom"/>
</dbReference>
<dbReference type="Pfam" id="PF00294">
    <property type="entry name" value="PfkB"/>
    <property type="match status" value="1"/>
</dbReference>
<feature type="binding site" evidence="9">
    <location>
        <position position="245"/>
    </location>
    <ligand>
        <name>substrate</name>
    </ligand>
</feature>
<dbReference type="GO" id="GO:0019303">
    <property type="term" value="P:D-ribose catabolic process"/>
    <property type="evidence" value="ECO:0007669"/>
    <property type="project" value="UniProtKB-UniRule"/>
</dbReference>
<dbReference type="PANTHER" id="PTHR10584:SF166">
    <property type="entry name" value="RIBOKINASE"/>
    <property type="match status" value="1"/>
</dbReference>
<feature type="binding site" evidence="9">
    <location>
        <begin position="212"/>
        <end position="217"/>
    </location>
    <ligand>
        <name>ATP</name>
        <dbReference type="ChEBI" id="CHEBI:30616"/>
    </ligand>
</feature>
<keyword evidence="6 9" id="KW-0460">Magnesium</keyword>